<reference evidence="1" key="1">
    <citation type="submission" date="2024-12" db="EMBL/GenBank/DDBJ databases">
        <authorList>
            <person name="Wu N."/>
        </authorList>
    </citation>
    <scope>NUCLEOTIDE SEQUENCE</scope>
    <source>
        <strain evidence="1">P15</strain>
    </source>
</reference>
<gene>
    <name evidence="1" type="ORF">ACI1P1_25695</name>
</gene>
<sequence>MRGIKQAIAIILAAILALGLPVSAFANEIGKEDVTVVSNSFVKVTVNNHTGRFAIRTVDGQPVRKNDQNVNMMYQGDDPETSFTTFRIDGTDYIFGNPYKFGADFFSEISPPRIVENSDGTKQIETTWSIKGVQITQVLKLYTDTSDIMNAGNVNVGYIVNNPTQADVQVGSRILLDTMVGSNDGPAFQVGAVSDRPLQVERRLVDEDKVDSAYTGLDRTLRTLPAYWVMKDKYDSTNPLATNVTAYGFNNFSENDINIVDEMVVGHWARMANTKWDYEVNENLDFTTDTNDFGSADSAVALYWNPDRIPAGSARTFETVYGLGEIISPDKVFSIRYIDPVNQLAALEDGSGYVDEGVFQITAEIENMESFKMKHSNIVANMQLDNALKFVEMDENGKIVRGSDGKVKTLPGNTQSAVFIKPATPAEAELGIQPKFEPGDIVTATFLVQAKGRPWPTTPEYLLSVTSEEMGQEIKKIENEAIKAQYECSKANFVFLPPVGVAAQTFVYAMTPEEAFASDVKYITLNLSNVEAYNPGNASSDPNFDLYLKETATGNRYKVPVKQSVIMQPANDGQMGDMRITYRTGDLVDATGKVLKADLGPALPLGEYQVEVDYKDTADTGGLYDLTTAQRFVVTENEAARVKKANILAVIKNTVTLNGDFDTKVKPDYMEAFPEEAAPSRDQIQAMKVTLTTALDKMVRVGQLVDPDFGGEYKNEQQKSPTYRLQAFESEKELKDLKDDLDDRKKGEDEVLVEIRGMINQIGSGKDLQYVVDTTSEPAIINKAVAYRGKDMVFAKGQLDVMDINLITGAAQSPFLRTLSVKGDGTLSVANSGFVFHKGEWTLDFYNGFSKTLLEKKDDDDKKDDEPGGEDESLNGSLTWAAGNLVDRVNPLRQLSIEDVYFNRHSLFAAPSFTISGFGMKFNDYILRAGGISFGGTIGFKIVESEIKDVVFNEKGFVGIDASLSFDLNQDIGLIGVTKKKDKKKDDDKGGSGKDSPKKDDDKDIAGEIHIVHYVQPVDGISNSYGIKFKAIINDFGVGVELAFKQVPDKRVLPDVIGFEARLGDPGVAIFAATYLQGIRGAIRELADTIAGEGDVPLTLEAGADINFGVPPAIFYGSIDLTLKKTGFKILGKLDYKPTPASEKIKMITEAKIAAQWVKPWFVAASAELDVLGWNIIIGKASLFVGQNLIKNRIDFEGFVSAKIQIPEDVPVVGGKPLAGVSLGVNNDKMWGSYTILFLTLGITYYFNGGIEFGTSGEKLPEGLAYLRIQDPENGPKLIVLGQGVETLATSWVTKEDTLHEIEYHSVASGVDLLDNGSFGVGIGGIKVAEEGRLHEIPMSSVSGDALLEVEYYGSTVPNLIMKDNNGQDYPLVYDVANINDPLANAFTQELNGQNGAVKKVYIAVPANKAGGTWKLYADQQVDSRLLNIPVVSKLDEVRLTKPDQNPNTFTASWKVANAKPGDTVNLYLTKDAVQPPAAAGEEAAQPGSAGLLVAKDLEVTAGGNMSGTTAMGSVNIDVSQVSLLGATEDIRGMLPQGDYYLRAELKSSNTFGTKTSEQKFTVIDPLAPNEVQDVAVKPAGNGYFNLSFRPAGKKPAQAGFEHSYTIEVMQQDQNGTLSEYDNFSSLLFTEEELAPYWNAQSGKYEGIRLGGWTKASRSSVVDQSNLDSKPVANDDFTYQGLQVGQKYVVGVSAAVRPDAETDKNENLHFANRTDTANTLLPVPAKPVMSIQPSDTVKVAEATTAYADVLSSVTQQRIVLSSDQQNVDVEALFDGKSIAKTTLTNKASGSSGVLDFSNFTTDGTYGIELRSTNKQTGDFSITMLYLTVDTIAPILYLDTPLSGERTTDGKILVVGQTSNDAELRVNGQRLTVGQDGRFSGNISVSGTEPKLDLVFDAVDRAGNRNGTTVKVTNGSYQVPVALVLRKLPNLHVADQKKVEAFLRYSNGVDTDKKPLFREVPVPAADLDKLTYSIYTGEAASVSNTGTVQAVSEGSAIVKAEYQITKDVALQGMTVVDVSTDVSAYTATVDKNPGVTKVNVVAAGEMTDAELVYKVYPAAGVTPAPRYKNDVSGWPLLPADGVVAAAAGNKVAVAKRAVGGKLAAAVSTLMEAKVWSQPAPGGGGGGFMGGGNSDIKANGDTVATELRNDRLVARVDKAGVSTVNPKQVLIEGSNALVNGYEFEIGSGLLAQAAKNGQTLRLALPFADLTIPAHLAAESGKDLKLVLEKNTASEKAELEAIAGSLQAELLGGGEGVTFDIGQSGIYAGRSIAARVAIPDSIAAKDITGVVLRSKNGNWTTVPWALDIDNNKAYVNLTLTDDGSIAFIKNKPSFADVAADSWAKDVIAAASGKLFMLGRGADEFAPDSRITRAEYPTVLLRVLGLMSQQATAGFTDVSADDWFSRSVAIASANGLVNGFEDGTFRPEGELSRLEAMVMAGRALALLGGQTAVDAASVDAILGEFTDGAVIPEWAREAVALCIREGIIDGQDQALLPGGALTRAQAAAIAARLNQKVPVGKL</sequence>
<proteinExistence type="predicted"/>
<evidence type="ECO:0000313" key="2">
    <source>
        <dbReference type="Proteomes" id="UP001631969"/>
    </source>
</evidence>
<organism evidence="1 2">
    <name type="scientific">Paenibacillus mesotrionivorans</name>
    <dbReference type="NCBI Taxonomy" id="3160968"/>
    <lineage>
        <taxon>Bacteria</taxon>
        <taxon>Bacillati</taxon>
        <taxon>Bacillota</taxon>
        <taxon>Bacilli</taxon>
        <taxon>Bacillales</taxon>
        <taxon>Paenibacillaceae</taxon>
        <taxon>Paenibacillus</taxon>
    </lineage>
</organism>
<accession>A0ACC7P8J3</accession>
<dbReference type="EMBL" id="JBJURJ010000021">
    <property type="protein sequence ID" value="MFM9331697.1"/>
    <property type="molecule type" value="Genomic_DNA"/>
</dbReference>
<evidence type="ECO:0000313" key="1">
    <source>
        <dbReference type="EMBL" id="MFM9331697.1"/>
    </source>
</evidence>
<comment type="caution">
    <text evidence="1">The sequence shown here is derived from an EMBL/GenBank/DDBJ whole genome shotgun (WGS) entry which is preliminary data.</text>
</comment>
<keyword evidence="2" id="KW-1185">Reference proteome</keyword>
<protein>
    <submittedName>
        <fullName evidence="1">S-layer homology domain-containing protein</fullName>
    </submittedName>
</protein>
<name>A0ACC7P8J3_9BACL</name>
<dbReference type="Proteomes" id="UP001631969">
    <property type="component" value="Unassembled WGS sequence"/>
</dbReference>